<protein>
    <recommendedName>
        <fullName evidence="3">Nicastrin</fullName>
    </recommendedName>
</protein>
<evidence type="ECO:0000313" key="13">
    <source>
        <dbReference type="Proteomes" id="UP001292079"/>
    </source>
</evidence>
<comment type="similarity">
    <text evidence="2">Belongs to the nicastrin family.</text>
</comment>
<evidence type="ECO:0000256" key="1">
    <source>
        <dbReference type="ARBA" id="ARBA00004479"/>
    </source>
</evidence>
<feature type="domain" description="Nicastrin small lobe" evidence="11">
    <location>
        <begin position="42"/>
        <end position="178"/>
    </location>
</feature>
<evidence type="ECO:0000256" key="8">
    <source>
        <dbReference type="ARBA" id="ARBA00023136"/>
    </source>
</evidence>
<accession>A0AAE1ZEU7</accession>
<dbReference type="GO" id="GO:0007219">
    <property type="term" value="P:Notch signaling pathway"/>
    <property type="evidence" value="ECO:0007669"/>
    <property type="project" value="UniProtKB-KW"/>
</dbReference>
<keyword evidence="9" id="KW-0325">Glycoprotein</keyword>
<evidence type="ECO:0000259" key="11">
    <source>
        <dbReference type="Pfam" id="PF18266"/>
    </source>
</evidence>
<dbReference type="AlphaFoldDB" id="A0AAE1ZEU7"/>
<keyword evidence="7" id="KW-1133">Transmembrane helix</keyword>
<dbReference type="EMBL" id="JALJAT010000002">
    <property type="protein sequence ID" value="KAK4472532.1"/>
    <property type="molecule type" value="Genomic_DNA"/>
</dbReference>
<dbReference type="GO" id="GO:0005886">
    <property type="term" value="C:plasma membrane"/>
    <property type="evidence" value="ECO:0007669"/>
    <property type="project" value="TreeGrafter"/>
</dbReference>
<evidence type="ECO:0000256" key="7">
    <source>
        <dbReference type="ARBA" id="ARBA00022989"/>
    </source>
</evidence>
<gene>
    <name evidence="12" type="ORF">MN116_003776</name>
</gene>
<keyword evidence="8" id="KW-0472">Membrane</keyword>
<comment type="caution">
    <text evidence="12">The sequence shown here is derived from an EMBL/GenBank/DDBJ whole genome shotgun (WGS) entry which is preliminary data.</text>
</comment>
<name>A0AAE1ZEU7_SCHME</name>
<dbReference type="GO" id="GO:0016485">
    <property type="term" value="P:protein processing"/>
    <property type="evidence" value="ECO:0007669"/>
    <property type="project" value="InterPro"/>
</dbReference>
<evidence type="ECO:0000256" key="2">
    <source>
        <dbReference type="ARBA" id="ARBA00007717"/>
    </source>
</evidence>
<dbReference type="InterPro" id="IPR008710">
    <property type="entry name" value="Nicastrin"/>
</dbReference>
<keyword evidence="6" id="KW-0914">Notch signaling pathway</keyword>
<organism evidence="12 13">
    <name type="scientific">Schistosoma mekongi</name>
    <name type="common">Parasitic worm</name>
    <dbReference type="NCBI Taxonomy" id="38744"/>
    <lineage>
        <taxon>Eukaryota</taxon>
        <taxon>Metazoa</taxon>
        <taxon>Spiralia</taxon>
        <taxon>Lophotrochozoa</taxon>
        <taxon>Platyhelminthes</taxon>
        <taxon>Trematoda</taxon>
        <taxon>Digenea</taxon>
        <taxon>Strigeidida</taxon>
        <taxon>Schistosomatoidea</taxon>
        <taxon>Schistosomatidae</taxon>
        <taxon>Schistosoma</taxon>
    </lineage>
</organism>
<feature type="signal peptide" evidence="10">
    <location>
        <begin position="1"/>
        <end position="23"/>
    </location>
</feature>
<keyword evidence="5 10" id="KW-0732">Signal</keyword>
<evidence type="ECO:0000256" key="3">
    <source>
        <dbReference type="ARBA" id="ARBA00015303"/>
    </source>
</evidence>
<evidence type="ECO:0000256" key="6">
    <source>
        <dbReference type="ARBA" id="ARBA00022976"/>
    </source>
</evidence>
<evidence type="ECO:0000313" key="12">
    <source>
        <dbReference type="EMBL" id="KAK4472532.1"/>
    </source>
</evidence>
<reference evidence="12" key="1">
    <citation type="submission" date="2022-04" db="EMBL/GenBank/DDBJ databases">
        <authorList>
            <person name="Xu L."/>
            <person name="Lv Z."/>
        </authorList>
    </citation>
    <scope>NUCLEOTIDE SEQUENCE</scope>
    <source>
        <strain evidence="12">LV_2022a</strain>
    </source>
</reference>
<dbReference type="PANTHER" id="PTHR21092:SF0">
    <property type="entry name" value="NICASTRIN"/>
    <property type="match status" value="1"/>
</dbReference>
<dbReference type="Proteomes" id="UP001292079">
    <property type="component" value="Unassembled WGS sequence"/>
</dbReference>
<dbReference type="Pfam" id="PF18266">
    <property type="entry name" value="Ncstrn_small"/>
    <property type="match status" value="1"/>
</dbReference>
<dbReference type="InterPro" id="IPR041084">
    <property type="entry name" value="Ncstrn_small"/>
</dbReference>
<sequence>MAAVHWLLQILSSLIINMDPLECSKITDNIYNYMPLSHASFCTRRLNLTGQVGCSSSTTGNSGVALFMNESEDIMQTLDSDTSTPFVILASVKHFTNASLMRFFMSTRNVRGLIVFSDDVDGNNDEFSESSKCPNGLYSAYNVTKQCDLDIQWNPAGTDYAYIDWPFPVVLVADANNTIRVL</sequence>
<feature type="chain" id="PRO_5042158602" description="Nicastrin" evidence="10">
    <location>
        <begin position="24"/>
        <end position="182"/>
    </location>
</feature>
<evidence type="ECO:0000256" key="4">
    <source>
        <dbReference type="ARBA" id="ARBA00022692"/>
    </source>
</evidence>
<evidence type="ECO:0000256" key="5">
    <source>
        <dbReference type="ARBA" id="ARBA00022729"/>
    </source>
</evidence>
<reference evidence="12" key="2">
    <citation type="journal article" date="2023" name="Infect Dis Poverty">
        <title>Chromosome-scale genome of the human blood fluke Schistosoma mekongi and its implications for public health.</title>
        <authorList>
            <person name="Zhou M."/>
            <person name="Xu L."/>
            <person name="Xu D."/>
            <person name="Chen W."/>
            <person name="Khan J."/>
            <person name="Hu Y."/>
            <person name="Huang H."/>
            <person name="Wei H."/>
            <person name="Zhang Y."/>
            <person name="Chusongsang P."/>
            <person name="Tanasarnprasert K."/>
            <person name="Hu X."/>
            <person name="Limpanont Y."/>
            <person name="Lv Z."/>
        </authorList>
    </citation>
    <scope>NUCLEOTIDE SEQUENCE</scope>
    <source>
        <strain evidence="12">LV_2022a</strain>
    </source>
</reference>
<keyword evidence="4" id="KW-0812">Transmembrane</keyword>
<dbReference type="PANTHER" id="PTHR21092">
    <property type="entry name" value="NICASTRIN"/>
    <property type="match status" value="1"/>
</dbReference>
<proteinExistence type="inferred from homology"/>
<comment type="subcellular location">
    <subcellularLocation>
        <location evidence="1">Membrane</location>
        <topology evidence="1">Single-pass type I membrane protein</topology>
    </subcellularLocation>
</comment>
<evidence type="ECO:0000256" key="10">
    <source>
        <dbReference type="SAM" id="SignalP"/>
    </source>
</evidence>
<keyword evidence="13" id="KW-1185">Reference proteome</keyword>
<evidence type="ECO:0000256" key="9">
    <source>
        <dbReference type="ARBA" id="ARBA00023180"/>
    </source>
</evidence>